<dbReference type="OrthoDB" id="1524727at2"/>
<evidence type="ECO:0000313" key="1">
    <source>
        <dbReference type="EMBL" id="SNZ08846.1"/>
    </source>
</evidence>
<dbReference type="GO" id="GO:0008168">
    <property type="term" value="F:methyltransferase activity"/>
    <property type="evidence" value="ECO:0007669"/>
    <property type="project" value="UniProtKB-KW"/>
</dbReference>
<sequence>MLKYDKINGLTKACPRCGKISDRVLTAKLRRGEGIVYHCPSCDMGYLDSKPFDVKAFYETEYRKNVSHKSDSASTHAQEMFDIYSRFQKQRLNHILPHITSETEFLELGASAGQFLTHLQGKCKRLCAIELDRDCCNFMAENFNFEISSDFFTESKFADQQFDIVGSFQVLEHTTDPVSFLKDVHSALKPGGRAFIEVPNLYDPLLTTWNVPSYNQFYYHAEHLFYFSEKSLREAASAAGFQKDQMTVRFTQDYNLLNHLHWIMNDGPQGTCEIGLSDIQLQGHNPQLTSWLNEQLSSLNEAYLQKLADSGQTSNILIELVKET</sequence>
<reference evidence="1 2" key="1">
    <citation type="submission" date="2017-09" db="EMBL/GenBank/DDBJ databases">
        <authorList>
            <person name="Ehlers B."/>
            <person name="Leendertz F.H."/>
        </authorList>
    </citation>
    <scope>NUCLEOTIDE SEQUENCE [LARGE SCALE GENOMIC DNA]</scope>
    <source>
        <strain evidence="1 2">DSM 18289</strain>
    </source>
</reference>
<dbReference type="InterPro" id="IPR029063">
    <property type="entry name" value="SAM-dependent_MTases_sf"/>
</dbReference>
<keyword evidence="1" id="KW-0489">Methyltransferase</keyword>
<dbReference type="CDD" id="cd02440">
    <property type="entry name" value="AdoMet_MTases"/>
    <property type="match status" value="1"/>
</dbReference>
<dbReference type="Pfam" id="PF13489">
    <property type="entry name" value="Methyltransf_23"/>
    <property type="match status" value="1"/>
</dbReference>
<protein>
    <submittedName>
        <fullName evidence="1">Methyltransferase domain-containing protein</fullName>
    </submittedName>
</protein>
<proteinExistence type="predicted"/>
<keyword evidence="2" id="KW-1185">Reference proteome</keyword>
<name>A0A285NLW2_9HYPH</name>
<organism evidence="1 2">
    <name type="scientific">Cohaesibacter gelatinilyticus</name>
    <dbReference type="NCBI Taxonomy" id="372072"/>
    <lineage>
        <taxon>Bacteria</taxon>
        <taxon>Pseudomonadati</taxon>
        <taxon>Pseudomonadota</taxon>
        <taxon>Alphaproteobacteria</taxon>
        <taxon>Hyphomicrobiales</taxon>
        <taxon>Cohaesibacteraceae</taxon>
    </lineage>
</organism>
<gene>
    <name evidence="1" type="ORF">SAMN06265368_1843</name>
</gene>
<dbReference type="PANTHER" id="PTHR43861:SF6">
    <property type="entry name" value="METHYLTRANSFERASE TYPE 11"/>
    <property type="match status" value="1"/>
</dbReference>
<dbReference type="Proteomes" id="UP000219439">
    <property type="component" value="Unassembled WGS sequence"/>
</dbReference>
<dbReference type="GO" id="GO:0032259">
    <property type="term" value="P:methylation"/>
    <property type="evidence" value="ECO:0007669"/>
    <property type="project" value="UniProtKB-KW"/>
</dbReference>
<dbReference type="AlphaFoldDB" id="A0A285NLW2"/>
<keyword evidence="1" id="KW-0808">Transferase</keyword>
<dbReference type="RefSeq" id="WP_097152953.1">
    <property type="nucleotide sequence ID" value="NZ_OBEL01000001.1"/>
</dbReference>
<dbReference type="Gene3D" id="3.40.50.150">
    <property type="entry name" value="Vaccinia Virus protein VP39"/>
    <property type="match status" value="1"/>
</dbReference>
<dbReference type="SUPFAM" id="SSF53335">
    <property type="entry name" value="S-adenosyl-L-methionine-dependent methyltransferases"/>
    <property type="match status" value="1"/>
</dbReference>
<accession>A0A285NLW2</accession>
<dbReference type="EMBL" id="OBEL01000001">
    <property type="protein sequence ID" value="SNZ08846.1"/>
    <property type="molecule type" value="Genomic_DNA"/>
</dbReference>
<evidence type="ECO:0000313" key="2">
    <source>
        <dbReference type="Proteomes" id="UP000219439"/>
    </source>
</evidence>
<dbReference type="PANTHER" id="PTHR43861">
    <property type="entry name" value="TRANS-ACONITATE 2-METHYLTRANSFERASE-RELATED"/>
    <property type="match status" value="1"/>
</dbReference>